<protein>
    <submittedName>
        <fullName evidence="2">Uncharacterized protein</fullName>
    </submittedName>
</protein>
<reference evidence="2 3" key="1">
    <citation type="submission" date="2018-02" db="EMBL/GenBank/DDBJ databases">
        <title>Genomic Encyclopedia of Archaeal and Bacterial Type Strains, Phase II (KMG-II): from individual species to whole genera.</title>
        <authorList>
            <person name="Goeker M."/>
        </authorList>
    </citation>
    <scope>NUCLEOTIDE SEQUENCE [LARGE SCALE GENOMIC DNA]</scope>
    <source>
        <strain evidence="2 3">YU 961-1</strain>
    </source>
</reference>
<evidence type="ECO:0000313" key="2">
    <source>
        <dbReference type="EMBL" id="PPK68380.1"/>
    </source>
</evidence>
<evidence type="ECO:0000256" key="1">
    <source>
        <dbReference type="SAM" id="Phobius"/>
    </source>
</evidence>
<sequence>MGWSEWDALGSVLGGVFSGLAFAATLFLLVREVRIRRRTDLDEQARQARPVVAAVEQESYPLAAAFRTMDLTVAVRNYSELPVFNLVVRLEEFGSGQDGFEVVRPGEQVTAELRLNRKEGVPNTFSSRTTGPTLYFMDANGRHWVRRGLGAPDRVLVDAVSAARPLTRFRPEDLQPE</sequence>
<name>A0A2S6GT45_9PSEU</name>
<keyword evidence="3" id="KW-1185">Reference proteome</keyword>
<keyword evidence="1" id="KW-1133">Transmembrane helix</keyword>
<accession>A0A2S6GT45</accession>
<feature type="transmembrane region" description="Helical" evidence="1">
    <location>
        <begin position="12"/>
        <end position="30"/>
    </location>
</feature>
<gene>
    <name evidence="2" type="ORF">CLV40_105103</name>
</gene>
<dbReference type="RefSeq" id="WP_104478866.1">
    <property type="nucleotide sequence ID" value="NZ_CP154825.1"/>
</dbReference>
<keyword evidence="1" id="KW-0812">Transmembrane</keyword>
<organism evidence="2 3">
    <name type="scientific">Actinokineospora auranticolor</name>
    <dbReference type="NCBI Taxonomy" id="155976"/>
    <lineage>
        <taxon>Bacteria</taxon>
        <taxon>Bacillati</taxon>
        <taxon>Actinomycetota</taxon>
        <taxon>Actinomycetes</taxon>
        <taxon>Pseudonocardiales</taxon>
        <taxon>Pseudonocardiaceae</taxon>
        <taxon>Actinokineospora</taxon>
    </lineage>
</organism>
<comment type="caution">
    <text evidence="2">The sequence shown here is derived from an EMBL/GenBank/DDBJ whole genome shotgun (WGS) entry which is preliminary data.</text>
</comment>
<dbReference type="AlphaFoldDB" id="A0A2S6GT45"/>
<dbReference type="Proteomes" id="UP000239203">
    <property type="component" value="Unassembled WGS sequence"/>
</dbReference>
<dbReference type="OrthoDB" id="5195439at2"/>
<dbReference type="EMBL" id="PTIX01000005">
    <property type="protein sequence ID" value="PPK68380.1"/>
    <property type="molecule type" value="Genomic_DNA"/>
</dbReference>
<proteinExistence type="predicted"/>
<evidence type="ECO:0000313" key="3">
    <source>
        <dbReference type="Proteomes" id="UP000239203"/>
    </source>
</evidence>
<keyword evidence="1" id="KW-0472">Membrane</keyword>